<evidence type="ECO:0000313" key="2">
    <source>
        <dbReference type="EMBL" id="TWU37734.1"/>
    </source>
</evidence>
<dbReference type="AlphaFoldDB" id="A0A5C6DNG7"/>
<name>A0A5C6DNG7_9BACT</name>
<dbReference type="Proteomes" id="UP000315471">
    <property type="component" value="Unassembled WGS sequence"/>
</dbReference>
<keyword evidence="1" id="KW-0175">Coiled coil</keyword>
<dbReference type="OrthoDB" id="267234at2"/>
<sequence>MSGSNVRSIDALAALHRGILHLSEDWDKTLQEVRTVVHRTQETFTNTQPAYWRHQHQLAERELTEAKDNLARKRSVVRASDRPAASEAVARVKKAEQRMRVCEEKRQAVRGWANEVNKACDDLLGPLADVRDQCDTVLPQAARELAIMIDQLRLYAEQAKESG</sequence>
<dbReference type="EMBL" id="SJPY01000007">
    <property type="protein sequence ID" value="TWU37734.1"/>
    <property type="molecule type" value="Genomic_DNA"/>
</dbReference>
<feature type="coiled-coil region" evidence="1">
    <location>
        <begin position="56"/>
        <end position="105"/>
    </location>
</feature>
<dbReference type="RefSeq" id="WP_146601685.1">
    <property type="nucleotide sequence ID" value="NZ_SJPY01000007.1"/>
</dbReference>
<reference evidence="2 3" key="1">
    <citation type="submission" date="2019-02" db="EMBL/GenBank/DDBJ databases">
        <title>Deep-cultivation of Planctomycetes and their phenomic and genomic characterization uncovers novel biology.</title>
        <authorList>
            <person name="Wiegand S."/>
            <person name="Jogler M."/>
            <person name="Boedeker C."/>
            <person name="Pinto D."/>
            <person name="Vollmers J."/>
            <person name="Rivas-Marin E."/>
            <person name="Kohn T."/>
            <person name="Peeters S.H."/>
            <person name="Heuer A."/>
            <person name="Rast P."/>
            <person name="Oberbeckmann S."/>
            <person name="Bunk B."/>
            <person name="Jeske O."/>
            <person name="Meyerdierks A."/>
            <person name="Storesund J.E."/>
            <person name="Kallscheuer N."/>
            <person name="Luecker S."/>
            <person name="Lage O.M."/>
            <person name="Pohl T."/>
            <person name="Merkel B.J."/>
            <person name="Hornburger P."/>
            <person name="Mueller R.-W."/>
            <person name="Bruemmer F."/>
            <person name="Labrenz M."/>
            <person name="Spormann A.M."/>
            <person name="Op Den Camp H."/>
            <person name="Overmann J."/>
            <person name="Amann R."/>
            <person name="Jetten M.S.M."/>
            <person name="Mascher T."/>
            <person name="Medema M.H."/>
            <person name="Devos D.P."/>
            <person name="Kaster A.-K."/>
            <person name="Ovreas L."/>
            <person name="Rohde M."/>
            <person name="Galperin M.Y."/>
            <person name="Jogler C."/>
        </authorList>
    </citation>
    <scope>NUCLEOTIDE SEQUENCE [LARGE SCALE GENOMIC DNA]</scope>
    <source>
        <strain evidence="2 3">Q31b</strain>
    </source>
</reference>
<comment type="caution">
    <text evidence="2">The sequence shown here is derived from an EMBL/GenBank/DDBJ whole genome shotgun (WGS) entry which is preliminary data.</text>
</comment>
<accession>A0A5C6DNG7</accession>
<evidence type="ECO:0000256" key="1">
    <source>
        <dbReference type="SAM" id="Coils"/>
    </source>
</evidence>
<evidence type="ECO:0000313" key="3">
    <source>
        <dbReference type="Proteomes" id="UP000315471"/>
    </source>
</evidence>
<keyword evidence="3" id="KW-1185">Reference proteome</keyword>
<protein>
    <submittedName>
        <fullName evidence="2">Uncharacterized protein</fullName>
    </submittedName>
</protein>
<proteinExistence type="predicted"/>
<gene>
    <name evidence="2" type="ORF">Q31b_45230</name>
</gene>
<organism evidence="2 3">
    <name type="scientific">Novipirellula aureliae</name>
    <dbReference type="NCBI Taxonomy" id="2527966"/>
    <lineage>
        <taxon>Bacteria</taxon>
        <taxon>Pseudomonadati</taxon>
        <taxon>Planctomycetota</taxon>
        <taxon>Planctomycetia</taxon>
        <taxon>Pirellulales</taxon>
        <taxon>Pirellulaceae</taxon>
        <taxon>Novipirellula</taxon>
    </lineage>
</organism>